<accession>A0A9P8MHD5</accession>
<feature type="compositionally biased region" description="Basic residues" evidence="1">
    <location>
        <begin position="31"/>
        <end position="42"/>
    </location>
</feature>
<sequence length="244" mass="26322">MKVISTLLTVLVSLGFAGTAAAADSREQKKTPKSKPGRHSRRSTAEAQPSSRQPDDHVARGSLLVRVRRVGKGRAAVGPPAPEQAEANHGHDPANRDDDANRHAEVRPEVQVLVFAEREAKLHQGPEDRRRRLGAAARVSFFSLLLFPFPRPQRGALDKQGRRLTGGPRMPISMTPDLEVATPPTTRIAMHSITDKTRSIRSMLRKPQNPTMGEDGSANAFGLAAIASEVVENWASWGNGGGGS</sequence>
<reference evidence="3 4" key="1">
    <citation type="submission" date="2020-07" db="EMBL/GenBank/DDBJ databases">
        <title>Metarhizium humberi genome.</title>
        <authorList>
            <person name="Lysoe E."/>
        </authorList>
    </citation>
    <scope>NUCLEOTIDE SEQUENCE [LARGE SCALE GENOMIC DNA]</scope>
    <source>
        <strain evidence="3 4">ESALQ1638</strain>
    </source>
</reference>
<dbReference type="EMBL" id="JACEFI010000002">
    <property type="protein sequence ID" value="KAH0600322.1"/>
    <property type="molecule type" value="Genomic_DNA"/>
</dbReference>
<feature type="region of interest" description="Disordered" evidence="1">
    <location>
        <begin position="156"/>
        <end position="179"/>
    </location>
</feature>
<keyword evidence="2" id="KW-0732">Signal</keyword>
<dbReference type="AlphaFoldDB" id="A0A9P8MHD5"/>
<feature type="chain" id="PRO_5040388195" evidence="2">
    <location>
        <begin position="23"/>
        <end position="244"/>
    </location>
</feature>
<keyword evidence="4" id="KW-1185">Reference proteome</keyword>
<evidence type="ECO:0000256" key="2">
    <source>
        <dbReference type="SAM" id="SignalP"/>
    </source>
</evidence>
<protein>
    <submittedName>
        <fullName evidence="3">Uncharacterized protein</fullName>
    </submittedName>
</protein>
<feature type="compositionally biased region" description="Basic and acidic residues" evidence="1">
    <location>
        <begin position="86"/>
        <end position="100"/>
    </location>
</feature>
<gene>
    <name evidence="3" type="ORF">MHUMG1_01318</name>
</gene>
<organism evidence="3 4">
    <name type="scientific">Metarhizium humberi</name>
    <dbReference type="NCBI Taxonomy" id="2596975"/>
    <lineage>
        <taxon>Eukaryota</taxon>
        <taxon>Fungi</taxon>
        <taxon>Dikarya</taxon>
        <taxon>Ascomycota</taxon>
        <taxon>Pezizomycotina</taxon>
        <taxon>Sordariomycetes</taxon>
        <taxon>Hypocreomycetidae</taxon>
        <taxon>Hypocreales</taxon>
        <taxon>Clavicipitaceae</taxon>
        <taxon>Metarhizium</taxon>
    </lineage>
</organism>
<comment type="caution">
    <text evidence="3">The sequence shown here is derived from an EMBL/GenBank/DDBJ whole genome shotgun (WGS) entry which is preliminary data.</text>
</comment>
<evidence type="ECO:0000313" key="3">
    <source>
        <dbReference type="EMBL" id="KAH0600322.1"/>
    </source>
</evidence>
<feature type="signal peptide" evidence="2">
    <location>
        <begin position="1"/>
        <end position="22"/>
    </location>
</feature>
<dbReference type="Proteomes" id="UP000764110">
    <property type="component" value="Unassembled WGS sequence"/>
</dbReference>
<evidence type="ECO:0000256" key="1">
    <source>
        <dbReference type="SAM" id="MobiDB-lite"/>
    </source>
</evidence>
<proteinExistence type="predicted"/>
<name>A0A9P8MHD5_9HYPO</name>
<evidence type="ECO:0000313" key="4">
    <source>
        <dbReference type="Proteomes" id="UP000764110"/>
    </source>
</evidence>
<feature type="region of interest" description="Disordered" evidence="1">
    <location>
        <begin position="20"/>
        <end position="100"/>
    </location>
</feature>